<evidence type="ECO:0000256" key="1">
    <source>
        <dbReference type="SAM" id="MobiDB-lite"/>
    </source>
</evidence>
<reference evidence="2 3" key="1">
    <citation type="submission" date="2020-12" db="EMBL/GenBank/DDBJ databases">
        <title>Concerted genomic and epigenomic changes stabilize Arabidopsis allopolyploids.</title>
        <authorList>
            <person name="Chen Z."/>
        </authorList>
    </citation>
    <scope>NUCLEOTIDE SEQUENCE [LARGE SCALE GENOMIC DNA]</scope>
    <source>
        <strain evidence="2">As9502</strain>
        <tissue evidence="2">Leaf</tissue>
    </source>
</reference>
<proteinExistence type="predicted"/>
<gene>
    <name evidence="2" type="ORF">ISN44_As07g009480</name>
</gene>
<dbReference type="PANTHER" id="PTHR45023">
    <property type="match status" value="1"/>
</dbReference>
<sequence>MPYMMPPNFGMQYPYNHRYMPYGYPPVPGNTNVSPNMNYPNSQPINEPTGFSSGSTDTPQFCTQMSFENAGGDTPILQPTQQSAKKKASDTFWGKIAKYVNESTDNRKIFTATKCQSHFRDINKKICTFVGCYNTATRERRSGLSDDDYITNALGLYEAKEGCVFAYVDEWKLVRHQPKYMLGSNESGSSGSKRKSGSDDVESTFQSFVRPAGREATKKRARASSSKSSTTRKSKHAIEEELSNLASIHENLQQNRKNTISAILELSASQKEVARSKNMELWLQLHKKSRDDAEQEAYMMLTNALFNC</sequence>
<dbReference type="Proteomes" id="UP000694251">
    <property type="component" value="Chromosome 7"/>
</dbReference>
<dbReference type="PANTHER" id="PTHR45023:SF13">
    <property type="entry name" value="PUTATIVE-RELATED"/>
    <property type="match status" value="1"/>
</dbReference>
<dbReference type="OrthoDB" id="1374483at2759"/>
<accession>A0A8T2BYY9</accession>
<protein>
    <recommendedName>
        <fullName evidence="4">No apical meristem-associated C-terminal domain-containing protein</fullName>
    </recommendedName>
</protein>
<keyword evidence="3" id="KW-1185">Reference proteome</keyword>
<feature type="region of interest" description="Disordered" evidence="1">
    <location>
        <begin position="182"/>
        <end position="237"/>
    </location>
</feature>
<organism evidence="2 3">
    <name type="scientific">Arabidopsis suecica</name>
    <name type="common">Swedish thale-cress</name>
    <name type="synonym">Cardaminopsis suecica</name>
    <dbReference type="NCBI Taxonomy" id="45249"/>
    <lineage>
        <taxon>Eukaryota</taxon>
        <taxon>Viridiplantae</taxon>
        <taxon>Streptophyta</taxon>
        <taxon>Embryophyta</taxon>
        <taxon>Tracheophyta</taxon>
        <taxon>Spermatophyta</taxon>
        <taxon>Magnoliopsida</taxon>
        <taxon>eudicotyledons</taxon>
        <taxon>Gunneridae</taxon>
        <taxon>Pentapetalae</taxon>
        <taxon>rosids</taxon>
        <taxon>malvids</taxon>
        <taxon>Brassicales</taxon>
        <taxon>Brassicaceae</taxon>
        <taxon>Camelineae</taxon>
        <taxon>Arabidopsis</taxon>
    </lineage>
</organism>
<comment type="caution">
    <text evidence="2">The sequence shown here is derived from an EMBL/GenBank/DDBJ whole genome shotgun (WGS) entry which is preliminary data.</text>
</comment>
<name>A0A8T2BYY9_ARASU</name>
<evidence type="ECO:0000313" key="3">
    <source>
        <dbReference type="Proteomes" id="UP000694251"/>
    </source>
</evidence>
<evidence type="ECO:0008006" key="4">
    <source>
        <dbReference type="Google" id="ProtNLM"/>
    </source>
</evidence>
<dbReference type="AlphaFoldDB" id="A0A8T2BYY9"/>
<dbReference type="EMBL" id="JAEFBJ010000007">
    <property type="protein sequence ID" value="KAG7588621.1"/>
    <property type="molecule type" value="Genomic_DNA"/>
</dbReference>
<evidence type="ECO:0000313" key="2">
    <source>
        <dbReference type="EMBL" id="KAG7588621.1"/>
    </source>
</evidence>